<dbReference type="InterPro" id="IPR039063">
    <property type="entry name" value="RibK_CTP-dep"/>
</dbReference>
<evidence type="ECO:0000256" key="9">
    <source>
        <dbReference type="ARBA" id="ARBA00022679"/>
    </source>
</evidence>
<evidence type="ECO:0000256" key="17">
    <source>
        <dbReference type="ARBA" id="ARBA00047857"/>
    </source>
</evidence>
<proteinExistence type="inferred from homology"/>
<comment type="similarity">
    <text evidence="4">Belongs to the archaeal riboflavin kinase family.</text>
</comment>
<gene>
    <name evidence="19" type="primary">ribK</name>
    <name evidence="19" type="ORF">NDEV_1634</name>
</gene>
<organism evidence="19 20">
    <name type="scientific">Nitrosotalea devaniterrae</name>
    <dbReference type="NCBI Taxonomy" id="1078905"/>
    <lineage>
        <taxon>Archaea</taxon>
        <taxon>Nitrososphaerota</taxon>
        <taxon>Nitrososphaeria</taxon>
        <taxon>Nitrosotaleales</taxon>
        <taxon>Nitrosotaleaceae</taxon>
        <taxon>Nitrosotalea</taxon>
    </lineage>
</organism>
<evidence type="ECO:0000256" key="15">
    <source>
        <dbReference type="ARBA" id="ARBA00030544"/>
    </source>
</evidence>
<evidence type="ECO:0000256" key="7">
    <source>
        <dbReference type="ARBA" id="ARBA00022630"/>
    </source>
</evidence>
<dbReference type="EMBL" id="LN890280">
    <property type="protein sequence ID" value="CUR52396.1"/>
    <property type="molecule type" value="Genomic_DNA"/>
</dbReference>
<dbReference type="AlphaFoldDB" id="A0A128A4V8"/>
<dbReference type="GO" id="GO:0046872">
    <property type="term" value="F:metal ion binding"/>
    <property type="evidence" value="ECO:0007669"/>
    <property type="project" value="UniProtKB-KW"/>
</dbReference>
<evidence type="ECO:0000256" key="10">
    <source>
        <dbReference type="ARBA" id="ARBA00022723"/>
    </source>
</evidence>
<evidence type="ECO:0000259" key="18">
    <source>
        <dbReference type="Pfam" id="PF01982"/>
    </source>
</evidence>
<dbReference type="GO" id="GO:0000166">
    <property type="term" value="F:nucleotide binding"/>
    <property type="evidence" value="ECO:0007669"/>
    <property type="project" value="UniProtKB-KW"/>
</dbReference>
<evidence type="ECO:0000256" key="6">
    <source>
        <dbReference type="ARBA" id="ARBA00017394"/>
    </source>
</evidence>
<dbReference type="InterPro" id="IPR011991">
    <property type="entry name" value="ArsR-like_HTH"/>
</dbReference>
<feature type="domain" description="Riboflavin kinase" evidence="18">
    <location>
        <begin position="102"/>
        <end position="222"/>
    </location>
</feature>
<comment type="cofactor">
    <cofactor evidence="1">
        <name>Mg(2+)</name>
        <dbReference type="ChEBI" id="CHEBI:18420"/>
    </cofactor>
</comment>
<dbReference type="PANTHER" id="PTHR40706:SF1">
    <property type="entry name" value="RIBOFLAVIN KINASE"/>
    <property type="match status" value="1"/>
</dbReference>
<dbReference type="InterPro" id="IPR036390">
    <property type="entry name" value="WH_DNA-bd_sf"/>
</dbReference>
<keyword evidence="20" id="KW-1185">Reference proteome</keyword>
<reference evidence="20" key="1">
    <citation type="submission" date="2015-10" db="EMBL/GenBank/DDBJ databases">
        <authorList>
            <person name="Lehtovirta-Morley L.E."/>
            <person name="Vieille C."/>
        </authorList>
    </citation>
    <scope>NUCLEOTIDE SEQUENCE [LARGE SCALE GENOMIC DNA]</scope>
</reference>
<keyword evidence="13" id="KW-0460">Magnesium</keyword>
<dbReference type="CDD" id="cd00090">
    <property type="entry name" value="HTH_ARSR"/>
    <property type="match status" value="1"/>
</dbReference>
<dbReference type="PANTHER" id="PTHR40706">
    <property type="entry name" value="RIBOFLAVIN KINASE"/>
    <property type="match status" value="1"/>
</dbReference>
<dbReference type="GO" id="GO:0008531">
    <property type="term" value="F:riboflavin kinase activity"/>
    <property type="evidence" value="ECO:0007669"/>
    <property type="project" value="InterPro"/>
</dbReference>
<keyword evidence="9 19" id="KW-0808">Transferase</keyword>
<evidence type="ECO:0000256" key="3">
    <source>
        <dbReference type="ARBA" id="ARBA00005219"/>
    </source>
</evidence>
<evidence type="ECO:0000256" key="16">
    <source>
        <dbReference type="ARBA" id="ARBA00033116"/>
    </source>
</evidence>
<evidence type="ECO:0000256" key="8">
    <source>
        <dbReference type="ARBA" id="ARBA00022643"/>
    </source>
</evidence>
<evidence type="ECO:0000256" key="4">
    <source>
        <dbReference type="ARBA" id="ARBA00006428"/>
    </source>
</evidence>
<dbReference type="Gene3D" id="2.40.30.30">
    <property type="entry name" value="Riboflavin kinase-like"/>
    <property type="match status" value="1"/>
</dbReference>
<evidence type="ECO:0000313" key="20">
    <source>
        <dbReference type="Proteomes" id="UP000196239"/>
    </source>
</evidence>
<sequence length="231" mass="25601">MPELKIQHILTLAELFTKGARYNFVPITTSSLGKSINKSQQAASKHLMELESNGYIERLRSGQKVSVRITTKGHSEMIKISSVLKSSLDSIPAHLEFKGTISSGMGEGAYYMSMKGYTKQFKTKLGYVPFPGTLNVKLKDKESIEAKRSLDAYPAILVDGFSDGKRTYGWVKCYPAKINNVNAALILLERTHHDDSIIELISEENIKKATKLSTGSKVTIRVPISTKAMQN</sequence>
<dbReference type="UniPathway" id="UPA00276">
    <property type="reaction ID" value="UER00929"/>
</dbReference>
<dbReference type="Pfam" id="PF01982">
    <property type="entry name" value="CTP-dep_RFKase"/>
    <property type="match status" value="1"/>
</dbReference>
<evidence type="ECO:0000256" key="13">
    <source>
        <dbReference type="ARBA" id="ARBA00022842"/>
    </source>
</evidence>
<evidence type="ECO:0000256" key="2">
    <source>
        <dbReference type="ARBA" id="ARBA00003072"/>
    </source>
</evidence>
<evidence type="ECO:0000256" key="12">
    <source>
        <dbReference type="ARBA" id="ARBA00022777"/>
    </source>
</evidence>
<dbReference type="InterPro" id="IPR023465">
    <property type="entry name" value="Riboflavin_kinase_dom_sf"/>
</dbReference>
<accession>A0A128A4V8</accession>
<comment type="catalytic activity">
    <reaction evidence="17">
        <text>riboflavin + CTP = CDP + FMN + H(+)</text>
        <dbReference type="Rhea" id="RHEA:25021"/>
        <dbReference type="ChEBI" id="CHEBI:15378"/>
        <dbReference type="ChEBI" id="CHEBI:37563"/>
        <dbReference type="ChEBI" id="CHEBI:57986"/>
        <dbReference type="ChEBI" id="CHEBI:58069"/>
        <dbReference type="ChEBI" id="CHEBI:58210"/>
        <dbReference type="EC" id="2.7.1.161"/>
    </reaction>
</comment>
<dbReference type="KEGG" id="ndv:NDEV_1634"/>
<dbReference type="EC" id="2.7.1.161" evidence="5"/>
<evidence type="ECO:0000256" key="5">
    <source>
        <dbReference type="ARBA" id="ARBA00011987"/>
    </source>
</evidence>
<keyword evidence="12 19" id="KW-0418">Kinase</keyword>
<dbReference type="SUPFAM" id="SSF46785">
    <property type="entry name" value="Winged helix' DNA-binding domain"/>
    <property type="match status" value="1"/>
</dbReference>
<keyword evidence="10" id="KW-0479">Metal-binding</keyword>
<comment type="function">
    <text evidence="2">Catalyzes the CTP-dependent phosphorylation of riboflavin (vitamin B2) to form flavin mononucleotide (FMN).</text>
</comment>
<dbReference type="Gene3D" id="1.10.10.10">
    <property type="entry name" value="Winged helix-like DNA-binding domain superfamily/Winged helix DNA-binding domain"/>
    <property type="match status" value="1"/>
</dbReference>
<evidence type="ECO:0000256" key="14">
    <source>
        <dbReference type="ARBA" id="ARBA00029789"/>
    </source>
</evidence>
<dbReference type="InterPro" id="IPR036388">
    <property type="entry name" value="WH-like_DNA-bd_sf"/>
</dbReference>
<dbReference type="Proteomes" id="UP000196239">
    <property type="component" value="Chromosome 1"/>
</dbReference>
<dbReference type="GO" id="GO:0009231">
    <property type="term" value="P:riboflavin biosynthetic process"/>
    <property type="evidence" value="ECO:0007669"/>
    <property type="project" value="InterPro"/>
</dbReference>
<protein>
    <recommendedName>
        <fullName evidence="6">Riboflavin kinase</fullName>
        <ecNumber evidence="5">2.7.1.161</ecNumber>
    </recommendedName>
    <alternativeName>
        <fullName evidence="15">CTP-dependent riboflavin kinase</fullName>
    </alternativeName>
    <alternativeName>
        <fullName evidence="16">CTP:riboflavin 5'-phosphotransferase</fullName>
    </alternativeName>
    <alternativeName>
        <fullName evidence="14">Flavokinase</fullName>
    </alternativeName>
</protein>
<name>A0A128A4V8_9ARCH</name>
<keyword evidence="7" id="KW-0285">Flavoprotein</keyword>
<dbReference type="GO" id="GO:0009398">
    <property type="term" value="P:FMN biosynthetic process"/>
    <property type="evidence" value="ECO:0007669"/>
    <property type="project" value="UniProtKB-UniPathway"/>
</dbReference>
<comment type="pathway">
    <text evidence="3">Cofactor biosynthesis; FMN biosynthesis; FMN from riboflavin (CTP route): step 1/1.</text>
</comment>
<evidence type="ECO:0000256" key="11">
    <source>
        <dbReference type="ARBA" id="ARBA00022741"/>
    </source>
</evidence>
<evidence type="ECO:0000313" key="19">
    <source>
        <dbReference type="EMBL" id="CUR52396.1"/>
    </source>
</evidence>
<dbReference type="InterPro" id="IPR023602">
    <property type="entry name" value="Riboflavin_kinase_CTP-dep"/>
</dbReference>
<dbReference type="SUPFAM" id="SSF82114">
    <property type="entry name" value="Riboflavin kinase-like"/>
    <property type="match status" value="1"/>
</dbReference>
<evidence type="ECO:0000256" key="1">
    <source>
        <dbReference type="ARBA" id="ARBA00001946"/>
    </source>
</evidence>
<keyword evidence="11" id="KW-0547">Nucleotide-binding</keyword>
<keyword evidence="8" id="KW-0288">FMN</keyword>